<evidence type="ECO:0000313" key="2">
    <source>
        <dbReference type="EMBL" id="CCI50760.1"/>
    </source>
</evidence>
<feature type="compositionally biased region" description="Polar residues" evidence="1">
    <location>
        <begin position="215"/>
        <end position="225"/>
    </location>
</feature>
<reference evidence="2 3" key="1">
    <citation type="submission" date="2012-05" db="EMBL/GenBank/DDBJ databases">
        <title>Recombination and specialization in a pathogen metapopulation.</title>
        <authorList>
            <person name="Gardiner A."/>
            <person name="Kemen E."/>
            <person name="Schultz-Larsen T."/>
            <person name="MacLean D."/>
            <person name="Van Oosterhout C."/>
            <person name="Jones J.D.G."/>
        </authorList>
    </citation>
    <scope>NUCLEOTIDE SEQUENCE [LARGE SCALE GENOMIC DNA]</scope>
    <source>
        <strain evidence="2 3">Ac Nc2</strain>
    </source>
</reference>
<dbReference type="InParanoid" id="A0A024GVZ6"/>
<dbReference type="Proteomes" id="UP000053237">
    <property type="component" value="Unassembled WGS sequence"/>
</dbReference>
<feature type="region of interest" description="Disordered" evidence="1">
    <location>
        <begin position="147"/>
        <end position="193"/>
    </location>
</feature>
<gene>
    <name evidence="2" type="ORF">BN9_130050</name>
</gene>
<keyword evidence="3" id="KW-1185">Reference proteome</keyword>
<feature type="region of interest" description="Disordered" evidence="1">
    <location>
        <begin position="215"/>
        <end position="244"/>
    </location>
</feature>
<dbReference type="STRING" id="65357.A0A024GVZ6"/>
<dbReference type="EMBL" id="CAIX01001106">
    <property type="protein sequence ID" value="CCI50760.1"/>
    <property type="molecule type" value="Genomic_DNA"/>
</dbReference>
<dbReference type="AlphaFoldDB" id="A0A024GVZ6"/>
<evidence type="ECO:0000313" key="3">
    <source>
        <dbReference type="Proteomes" id="UP000053237"/>
    </source>
</evidence>
<dbReference type="OrthoDB" id="27187at2759"/>
<name>A0A024GVZ6_9STRA</name>
<proteinExistence type="predicted"/>
<comment type="caution">
    <text evidence="2">The sequence shown here is derived from an EMBL/GenBank/DDBJ whole genome shotgun (WGS) entry which is preliminary data.</text>
</comment>
<protein>
    <submittedName>
        <fullName evidence="2">Uncharacterized protein</fullName>
    </submittedName>
</protein>
<accession>A0A024GVZ6</accession>
<organism evidence="2 3">
    <name type="scientific">Albugo candida</name>
    <dbReference type="NCBI Taxonomy" id="65357"/>
    <lineage>
        <taxon>Eukaryota</taxon>
        <taxon>Sar</taxon>
        <taxon>Stramenopiles</taxon>
        <taxon>Oomycota</taxon>
        <taxon>Peronosporomycetes</taxon>
        <taxon>Albuginales</taxon>
        <taxon>Albuginaceae</taxon>
        <taxon>Albugo</taxon>
    </lineage>
</organism>
<evidence type="ECO:0000256" key="1">
    <source>
        <dbReference type="SAM" id="MobiDB-lite"/>
    </source>
</evidence>
<feature type="compositionally biased region" description="Acidic residues" evidence="1">
    <location>
        <begin position="232"/>
        <end position="244"/>
    </location>
</feature>
<sequence>MHHLDHTGKLDPGQKECAHQNRIGINVTIDIMALYNVMSQDTRPTQVLKQVNASLKELYRCLAVSGGCCNEKRSAVLFCGLLREVIEHSTDEAASAPPLSRILDLERALSESLGCTDELFDTDVHKMDLVWAHEQILERTQQLNDQLDKFDSSNSKKSKKRSNRRTTISSEENSDVSMECTSDSDCDSTEDVSLSQKRTVSMRKCKDVANSRIQFNSGDSIQDSDGSLLECLDPDQSSDDEDAS</sequence>